<gene>
    <name evidence="4" type="primary">HaRxLL44</name>
</gene>
<dbReference type="HOGENOM" id="CLU_486143_0_0_1"/>
<organism evidence="5 6">
    <name type="scientific">Hyaloperonospora arabidopsidis (strain Emoy2)</name>
    <name type="common">Downy mildew agent</name>
    <name type="synonym">Peronospora arabidopsidis</name>
    <dbReference type="NCBI Taxonomy" id="559515"/>
    <lineage>
        <taxon>Eukaryota</taxon>
        <taxon>Sar</taxon>
        <taxon>Stramenopiles</taxon>
        <taxon>Oomycota</taxon>
        <taxon>Peronosporomycetes</taxon>
        <taxon>Peronosporales</taxon>
        <taxon>Peronosporaceae</taxon>
        <taxon>Hyaloperonospora</taxon>
    </lineage>
</organism>
<feature type="region of interest" description="Disordered" evidence="2">
    <location>
        <begin position="33"/>
        <end position="60"/>
    </location>
</feature>
<protein>
    <submittedName>
        <fullName evidence="4">RxLR effector candidate protein</fullName>
    </submittedName>
</protein>
<dbReference type="EMBL" id="JH598432">
    <property type="status" value="NOT_ANNOTATED_CDS"/>
    <property type="molecule type" value="Genomic_DNA"/>
</dbReference>
<evidence type="ECO:0000313" key="4">
    <source>
        <dbReference type="EMBL" id="BAP68924.1"/>
    </source>
</evidence>
<dbReference type="Proteomes" id="UP000011713">
    <property type="component" value="Unassembled WGS sequence"/>
</dbReference>
<evidence type="ECO:0000256" key="2">
    <source>
        <dbReference type="SAM" id="MobiDB-lite"/>
    </source>
</evidence>
<feature type="chain" id="PRO_5009704523" evidence="3">
    <location>
        <begin position="21"/>
        <end position="561"/>
    </location>
</feature>
<feature type="signal peptide" evidence="3">
    <location>
        <begin position="1"/>
        <end position="20"/>
    </location>
</feature>
<evidence type="ECO:0000313" key="6">
    <source>
        <dbReference type="Proteomes" id="UP000011713"/>
    </source>
</evidence>
<keyword evidence="1" id="KW-0175">Coiled coil</keyword>
<reference evidence="4" key="2">
    <citation type="journal article" date="2014" name="PLoS Pathog.">
        <title>Expression profiling during arabidopsis/downy mildew interaction reveals a highly-expressed effector that attenuates responses to salicylic acid.</title>
        <authorList>
            <person name="Asai S."/>
            <person name="Rallapalli G."/>
            <person name="Piquerez S.J.M."/>
            <person name="Caillaud M.C."/>
            <person name="Furzer O.J."/>
            <person name="Ishaque N."/>
            <person name="Wirthmueller L."/>
            <person name="Fabro G."/>
            <person name="Shirasu K."/>
            <person name="Jones J.D.G."/>
        </authorList>
    </citation>
    <scope>NUCLEOTIDE SEQUENCE</scope>
    <source>
        <strain evidence="4">Emoy2</strain>
    </source>
</reference>
<dbReference type="AlphaFoldDB" id="M4BMW5"/>
<dbReference type="InParanoid" id="M4BMW5"/>
<feature type="coiled-coil region" evidence="1">
    <location>
        <begin position="505"/>
        <end position="543"/>
    </location>
</feature>
<accession>M4BMW5</accession>
<reference evidence="5" key="3">
    <citation type="submission" date="2015-06" db="UniProtKB">
        <authorList>
            <consortium name="EnsemblProtists"/>
        </authorList>
    </citation>
    <scope>IDENTIFICATION</scope>
    <source>
        <strain evidence="5">Emoy2</strain>
    </source>
</reference>
<name>M4BMW5_HYAAE</name>
<proteinExistence type="evidence at transcript level"/>
<keyword evidence="6" id="KW-1185">Reference proteome</keyword>
<dbReference type="OMA" id="WASYTIS"/>
<dbReference type="EMBL" id="AB922348">
    <property type="protein sequence ID" value="BAP68924.1"/>
    <property type="molecule type" value="mRNA"/>
</dbReference>
<reference evidence="6" key="1">
    <citation type="journal article" date="2010" name="Science">
        <title>Signatures of adaptation to obligate biotrophy in the Hyaloperonospora arabidopsidis genome.</title>
        <authorList>
            <person name="Baxter L."/>
            <person name="Tripathy S."/>
            <person name="Ishaque N."/>
            <person name="Boot N."/>
            <person name="Cabral A."/>
            <person name="Kemen E."/>
            <person name="Thines M."/>
            <person name="Ah-Fong A."/>
            <person name="Anderson R."/>
            <person name="Badejoko W."/>
            <person name="Bittner-Eddy P."/>
            <person name="Boore J.L."/>
            <person name="Chibucos M.C."/>
            <person name="Coates M."/>
            <person name="Dehal P."/>
            <person name="Delehaunty K."/>
            <person name="Dong S."/>
            <person name="Downton P."/>
            <person name="Dumas B."/>
            <person name="Fabro G."/>
            <person name="Fronick C."/>
            <person name="Fuerstenberg S.I."/>
            <person name="Fulton L."/>
            <person name="Gaulin E."/>
            <person name="Govers F."/>
            <person name="Hughes L."/>
            <person name="Humphray S."/>
            <person name="Jiang R.H."/>
            <person name="Judelson H."/>
            <person name="Kamoun S."/>
            <person name="Kyung K."/>
            <person name="Meijer H."/>
            <person name="Minx P."/>
            <person name="Morris P."/>
            <person name="Nelson J."/>
            <person name="Phuntumart V."/>
            <person name="Qutob D."/>
            <person name="Rehmany A."/>
            <person name="Rougon-Cardoso A."/>
            <person name="Ryden P."/>
            <person name="Torto-Alalibo T."/>
            <person name="Studholme D."/>
            <person name="Wang Y."/>
            <person name="Win J."/>
            <person name="Wood J."/>
            <person name="Clifton S.W."/>
            <person name="Rogers J."/>
            <person name="Van den Ackerveken G."/>
            <person name="Jones J.D."/>
            <person name="McDowell J.M."/>
            <person name="Beynon J."/>
            <person name="Tyler B.M."/>
        </authorList>
    </citation>
    <scope>NUCLEOTIDE SEQUENCE [LARGE SCALE GENOMIC DNA]</scope>
    <source>
        <strain evidence="6">Emoy2</strain>
    </source>
</reference>
<evidence type="ECO:0000256" key="3">
    <source>
        <dbReference type="SAM" id="SignalP"/>
    </source>
</evidence>
<dbReference type="VEuPathDB" id="FungiDB:HpaG807752"/>
<keyword evidence="3" id="KW-0732">Signal</keyword>
<sequence length="561" mass="62975">MHLPGVLLFGAVALLASSNAQLHSNPVSLTSLEPNGITSANPAEAHSGQSVKDGDPVDEDEEDERIFNFKGFLGIEKLQQSFQSKVTLGKLCSWISQEKSPDHVFKRFGLHKPRKNFDSEDFIMWASYTISVIQHEPEKAMLTTLRKYYKEDELLRKLVKVKGGDVADRIFSMLYTEWVAAKKSSLDVFVAFGLHEARTVDAKHASFARWLAFINMQSENQGESGLIMLTAVTGHLSYSDLMQLLGEGKTEAAQIMRNMLSHYWKKKDLNGAFEVASFKGDGELMASAGFQAWLKFMSGHNKANPNQKASVFETMERFFGEKKLITIIVAGLKDPKTSEVSKGLLSEQLARWIKEGKRSPKRDDAMAAIFKKLQLGGDKNVITIPLNIWHQYSIYTEQQSSLIKILLENYESDALVKMILEAKTTKGSETTAKWVEGRLFMHWVDEATSSGRDRGTVARAALQLDQSSDNGKPNPFQGVYDDFMVFSKFPKDLKVDAAGTTLDTVQKKADDSRLLKEKREEANEKLKKEQEAAEVEVSTKTRKTLRDFLMEPQNAPFMSVS</sequence>
<dbReference type="eggNOG" id="ENOG502SS1M">
    <property type="taxonomic scope" value="Eukaryota"/>
</dbReference>
<evidence type="ECO:0000256" key="1">
    <source>
        <dbReference type="SAM" id="Coils"/>
    </source>
</evidence>
<evidence type="ECO:0000313" key="5">
    <source>
        <dbReference type="EnsemblProtists" id="HpaP807752"/>
    </source>
</evidence>
<dbReference type="EnsemblProtists" id="HpaT807752">
    <property type="protein sequence ID" value="HpaP807752"/>
    <property type="gene ID" value="HpaG807752"/>
</dbReference>